<dbReference type="InterPro" id="IPR018161">
    <property type="entry name" value="Wnt_CS"/>
</dbReference>
<evidence type="ECO:0000256" key="10">
    <source>
        <dbReference type="RuleBase" id="RU003500"/>
    </source>
</evidence>
<dbReference type="Proteomes" id="UP000008144">
    <property type="component" value="Chromosome 8"/>
</dbReference>
<reference evidence="12" key="3">
    <citation type="submission" date="2025-08" db="UniProtKB">
        <authorList>
            <consortium name="Ensembl"/>
        </authorList>
    </citation>
    <scope>IDENTIFICATION</scope>
</reference>
<protein>
    <recommendedName>
        <fullName evidence="10">Protein Wnt</fullName>
    </recommendedName>
</protein>
<proteinExistence type="inferred from homology"/>
<reference evidence="12" key="2">
    <citation type="journal article" date="2008" name="Genome Biol.">
        <title>Improved genome assembly and evidence-based global gene model set for the chordate Ciona intestinalis: new insight into intron and operon populations.</title>
        <authorList>
            <person name="Satou Y."/>
            <person name="Mineta K."/>
            <person name="Ogasawara M."/>
            <person name="Sasakura Y."/>
            <person name="Shoguchi E."/>
            <person name="Ueno K."/>
            <person name="Yamada L."/>
            <person name="Matsumoto J."/>
            <person name="Wasserscheid J."/>
            <person name="Dewar K."/>
            <person name="Wiley G.B."/>
            <person name="Macmil S.L."/>
            <person name="Roe B.A."/>
            <person name="Zeller R.W."/>
            <person name="Hastings K.E."/>
            <person name="Lemaire P."/>
            <person name="Lindquist E."/>
            <person name="Endo T."/>
            <person name="Hotta K."/>
            <person name="Inaba K."/>
        </authorList>
    </citation>
    <scope>NUCLEOTIDE SEQUENCE [LARGE SCALE GENOMIC DNA]</scope>
    <source>
        <strain evidence="12">wild type</strain>
    </source>
</reference>
<comment type="similarity">
    <text evidence="2 10">Belongs to the Wnt family.</text>
</comment>
<keyword evidence="7" id="KW-1015">Disulfide bond</keyword>
<dbReference type="AlphaFoldDB" id="F6ZHF5"/>
<feature type="chain" id="PRO_5003346839" description="Protein Wnt" evidence="11">
    <location>
        <begin position="22"/>
        <end position="369"/>
    </location>
</feature>
<reference evidence="12" key="4">
    <citation type="submission" date="2025-09" db="UniProtKB">
        <authorList>
            <consortium name="Ensembl"/>
        </authorList>
    </citation>
    <scope>IDENTIFICATION</scope>
</reference>
<dbReference type="GO" id="GO:0005109">
    <property type="term" value="F:frizzled binding"/>
    <property type="evidence" value="ECO:0000318"/>
    <property type="project" value="GO_Central"/>
</dbReference>
<keyword evidence="4" id="KW-0964">Secreted</keyword>
<dbReference type="GO" id="GO:0060070">
    <property type="term" value="P:canonical Wnt signaling pathway"/>
    <property type="evidence" value="ECO:0000318"/>
    <property type="project" value="GO_Central"/>
</dbReference>
<evidence type="ECO:0000256" key="8">
    <source>
        <dbReference type="ARBA" id="ARBA00023180"/>
    </source>
</evidence>
<evidence type="ECO:0000256" key="1">
    <source>
        <dbReference type="ARBA" id="ARBA00004498"/>
    </source>
</evidence>
<keyword evidence="6 10" id="KW-0879">Wnt signaling pathway</keyword>
<evidence type="ECO:0000256" key="9">
    <source>
        <dbReference type="ARBA" id="ARBA00023288"/>
    </source>
</evidence>
<dbReference type="SMART" id="SM00097">
    <property type="entry name" value="WNT1"/>
    <property type="match status" value="1"/>
</dbReference>
<dbReference type="PANTHER" id="PTHR12027">
    <property type="entry name" value="WNT RELATED"/>
    <property type="match status" value="1"/>
</dbReference>
<comment type="function">
    <text evidence="10">Ligand for members of the frizzled family of seven transmembrane receptors.</text>
</comment>
<dbReference type="FunFam" id="3.30.2460.20:FF:000001">
    <property type="entry name" value="Wnt homolog"/>
    <property type="match status" value="1"/>
</dbReference>
<keyword evidence="9" id="KW-0449">Lipoprotein</keyword>
<evidence type="ECO:0000313" key="12">
    <source>
        <dbReference type="Ensembl" id="ENSCINP00000024208.2"/>
    </source>
</evidence>
<dbReference type="PROSITE" id="PS00246">
    <property type="entry name" value="WNT1"/>
    <property type="match status" value="1"/>
</dbReference>
<dbReference type="Pfam" id="PF00110">
    <property type="entry name" value="wnt"/>
    <property type="match status" value="1"/>
</dbReference>
<accession>F6ZHF5</accession>
<dbReference type="OMA" id="RADGWKW"/>
<sequence>QKSLAAICVFLPLSLATVTVAVCVETSRVEALTSVSSIRAGVFCDKIIGLAPLQRAKCRARPDAMTVIAQGAERARYECIWQFRYDKWNCTNNGTATVFGTELSVASRESAFENAIKSAGILYEIVKACGEGNLGASCGCAKHDISFQRTKRRTQMTPAQVERKVYQRWRWGGCSVDLGFGLNYTREFMRAGELLQSSRTLMNRHNYEAGRLAIIKNLTKSCRCHGVSGSCNVKTCWIALPSFRQVGDNLRRKYKEAKRVEAILGGRRRRPHILKIWRNPKKPSPRELVYLEKSPEFCQKDNRIGIFGTQGRQCNGTNSNYSGCGKLCCNRGYRVTEYIKIDQCKCKFFWCCTVTCQECPRLVSKYTCN</sequence>
<dbReference type="GeneTree" id="ENSGT00940000167538"/>
<dbReference type="GO" id="GO:0005125">
    <property type="term" value="F:cytokine activity"/>
    <property type="evidence" value="ECO:0000318"/>
    <property type="project" value="GO_Central"/>
</dbReference>
<dbReference type="PANTHER" id="PTHR12027:SF112">
    <property type="entry name" value="PROTEIN WNT-2"/>
    <property type="match status" value="1"/>
</dbReference>
<dbReference type="HOGENOM" id="CLU_033039_1_2_1"/>
<dbReference type="Gene3D" id="3.30.2460.20">
    <property type="match status" value="1"/>
</dbReference>
<dbReference type="InterPro" id="IPR005817">
    <property type="entry name" value="Wnt"/>
</dbReference>
<comment type="subcellular location">
    <subcellularLocation>
        <location evidence="1 10">Secreted</location>
        <location evidence="1 10">Extracellular space</location>
        <location evidence="1 10">Extracellular matrix</location>
    </subcellularLocation>
</comment>
<dbReference type="PRINTS" id="PR01349">
    <property type="entry name" value="WNTPROTEIN"/>
</dbReference>
<evidence type="ECO:0000256" key="5">
    <source>
        <dbReference type="ARBA" id="ARBA00022530"/>
    </source>
</evidence>
<organism evidence="12 13">
    <name type="scientific">Ciona intestinalis</name>
    <name type="common">Transparent sea squirt</name>
    <name type="synonym">Ascidia intestinalis</name>
    <dbReference type="NCBI Taxonomy" id="7719"/>
    <lineage>
        <taxon>Eukaryota</taxon>
        <taxon>Metazoa</taxon>
        <taxon>Chordata</taxon>
        <taxon>Tunicata</taxon>
        <taxon>Ascidiacea</taxon>
        <taxon>Phlebobranchia</taxon>
        <taxon>Cionidae</taxon>
        <taxon>Ciona</taxon>
    </lineage>
</organism>
<dbReference type="InterPro" id="IPR043158">
    <property type="entry name" value="Wnt_C"/>
</dbReference>
<evidence type="ECO:0000256" key="2">
    <source>
        <dbReference type="ARBA" id="ARBA00005683"/>
    </source>
</evidence>
<dbReference type="CDD" id="cd19339">
    <property type="entry name" value="Wnt_Wnt7"/>
    <property type="match status" value="1"/>
</dbReference>
<dbReference type="InParanoid" id="F6ZHF5"/>
<reference evidence="13" key="1">
    <citation type="journal article" date="2002" name="Science">
        <title>The draft genome of Ciona intestinalis: insights into chordate and vertebrate origins.</title>
        <authorList>
            <person name="Dehal P."/>
            <person name="Satou Y."/>
            <person name="Campbell R.K."/>
            <person name="Chapman J."/>
            <person name="Degnan B."/>
            <person name="De Tomaso A."/>
            <person name="Davidson B."/>
            <person name="Di Gregorio A."/>
            <person name="Gelpke M."/>
            <person name="Goodstein D.M."/>
            <person name="Harafuji N."/>
            <person name="Hastings K.E."/>
            <person name="Ho I."/>
            <person name="Hotta K."/>
            <person name="Huang W."/>
            <person name="Kawashima T."/>
            <person name="Lemaire P."/>
            <person name="Martinez D."/>
            <person name="Meinertzhagen I.A."/>
            <person name="Necula S."/>
            <person name="Nonaka M."/>
            <person name="Putnam N."/>
            <person name="Rash S."/>
            <person name="Saiga H."/>
            <person name="Satake M."/>
            <person name="Terry A."/>
            <person name="Yamada L."/>
            <person name="Wang H.G."/>
            <person name="Awazu S."/>
            <person name="Azumi K."/>
            <person name="Boore J."/>
            <person name="Branno M."/>
            <person name="Chin-Bow S."/>
            <person name="DeSantis R."/>
            <person name="Doyle S."/>
            <person name="Francino P."/>
            <person name="Keys D.N."/>
            <person name="Haga S."/>
            <person name="Hayashi H."/>
            <person name="Hino K."/>
            <person name="Imai K.S."/>
            <person name="Inaba K."/>
            <person name="Kano S."/>
            <person name="Kobayashi K."/>
            <person name="Kobayashi M."/>
            <person name="Lee B.I."/>
            <person name="Makabe K.W."/>
            <person name="Manohar C."/>
            <person name="Matassi G."/>
            <person name="Medina M."/>
            <person name="Mochizuki Y."/>
            <person name="Mount S."/>
            <person name="Morishita T."/>
            <person name="Miura S."/>
            <person name="Nakayama A."/>
            <person name="Nishizaka S."/>
            <person name="Nomoto H."/>
            <person name="Ohta F."/>
            <person name="Oishi K."/>
            <person name="Rigoutsos I."/>
            <person name="Sano M."/>
            <person name="Sasaki A."/>
            <person name="Sasakura Y."/>
            <person name="Shoguchi E."/>
            <person name="Shin-i T."/>
            <person name="Spagnuolo A."/>
            <person name="Stainier D."/>
            <person name="Suzuki M.M."/>
            <person name="Tassy O."/>
            <person name="Takatori N."/>
            <person name="Tokuoka M."/>
            <person name="Yagi K."/>
            <person name="Yoshizaki F."/>
            <person name="Wada S."/>
            <person name="Zhang C."/>
            <person name="Hyatt P.D."/>
            <person name="Larimer F."/>
            <person name="Detter C."/>
            <person name="Doggett N."/>
            <person name="Glavina T."/>
            <person name="Hawkins T."/>
            <person name="Richardson P."/>
            <person name="Lucas S."/>
            <person name="Kohara Y."/>
            <person name="Levine M."/>
            <person name="Satoh N."/>
            <person name="Rokhsar D.S."/>
        </authorList>
    </citation>
    <scope>NUCLEOTIDE SEQUENCE [LARGE SCALE GENOMIC DNA]</scope>
</reference>
<dbReference type="STRING" id="7719.ENSCINP00000024208"/>
<keyword evidence="11" id="KW-0732">Signal</keyword>
<keyword evidence="3 10" id="KW-0217">Developmental protein</keyword>
<dbReference type="GO" id="GO:0046330">
    <property type="term" value="P:positive regulation of JNK cascade"/>
    <property type="evidence" value="ECO:0000318"/>
    <property type="project" value="GO_Central"/>
</dbReference>
<keyword evidence="8" id="KW-0325">Glycoprotein</keyword>
<dbReference type="GO" id="GO:0030182">
    <property type="term" value="P:neuron differentiation"/>
    <property type="evidence" value="ECO:0000318"/>
    <property type="project" value="GO_Central"/>
</dbReference>
<evidence type="ECO:0000256" key="7">
    <source>
        <dbReference type="ARBA" id="ARBA00023157"/>
    </source>
</evidence>
<dbReference type="EMBL" id="EAAA01002747">
    <property type="status" value="NOT_ANNOTATED_CDS"/>
    <property type="molecule type" value="Genomic_DNA"/>
</dbReference>
<evidence type="ECO:0000313" key="13">
    <source>
        <dbReference type="Proteomes" id="UP000008144"/>
    </source>
</evidence>
<keyword evidence="5" id="KW-0272">Extracellular matrix</keyword>
<evidence type="ECO:0000256" key="4">
    <source>
        <dbReference type="ARBA" id="ARBA00022525"/>
    </source>
</evidence>
<evidence type="ECO:0000256" key="11">
    <source>
        <dbReference type="SAM" id="SignalP"/>
    </source>
</evidence>
<feature type="signal peptide" evidence="11">
    <location>
        <begin position="1"/>
        <end position="21"/>
    </location>
</feature>
<evidence type="ECO:0000256" key="6">
    <source>
        <dbReference type="ARBA" id="ARBA00022687"/>
    </source>
</evidence>
<name>F6ZHF5_CIOIN</name>
<evidence type="ECO:0000256" key="3">
    <source>
        <dbReference type="ARBA" id="ARBA00022473"/>
    </source>
</evidence>
<keyword evidence="13" id="KW-1185">Reference proteome</keyword>
<dbReference type="GO" id="GO:0045165">
    <property type="term" value="P:cell fate commitment"/>
    <property type="evidence" value="ECO:0000318"/>
    <property type="project" value="GO_Central"/>
</dbReference>
<dbReference type="GO" id="GO:0005615">
    <property type="term" value="C:extracellular space"/>
    <property type="evidence" value="ECO:0000318"/>
    <property type="project" value="GO_Central"/>
</dbReference>
<dbReference type="Ensembl" id="ENSCINT00000024454.2">
    <property type="protein sequence ID" value="ENSCINP00000024208.2"/>
    <property type="gene ID" value="ENSCING00000006936.3"/>
</dbReference>